<dbReference type="NCBIfam" id="TIGR00254">
    <property type="entry name" value="GGDEF"/>
    <property type="match status" value="1"/>
</dbReference>
<keyword evidence="3" id="KW-0472">Membrane</keyword>
<dbReference type="PROSITE" id="PS50887">
    <property type="entry name" value="GGDEF"/>
    <property type="match status" value="1"/>
</dbReference>
<dbReference type="CDD" id="cd01949">
    <property type="entry name" value="GGDEF"/>
    <property type="match status" value="1"/>
</dbReference>
<dbReference type="Proteomes" id="UP001056201">
    <property type="component" value="Chromosome 1"/>
</dbReference>
<evidence type="ECO:0000313" key="6">
    <source>
        <dbReference type="Proteomes" id="UP001056201"/>
    </source>
</evidence>
<feature type="transmembrane region" description="Helical" evidence="3">
    <location>
        <begin position="152"/>
        <end position="170"/>
    </location>
</feature>
<feature type="transmembrane region" description="Helical" evidence="3">
    <location>
        <begin position="176"/>
        <end position="193"/>
    </location>
</feature>
<name>A0ABY4S3T1_AQUTE</name>
<evidence type="ECO:0000256" key="1">
    <source>
        <dbReference type="ARBA" id="ARBA00012528"/>
    </source>
</evidence>
<keyword evidence="3" id="KW-1133">Transmembrane helix</keyword>
<evidence type="ECO:0000259" key="4">
    <source>
        <dbReference type="PROSITE" id="PS50887"/>
    </source>
</evidence>
<feature type="region of interest" description="Disordered" evidence="2">
    <location>
        <begin position="1"/>
        <end position="20"/>
    </location>
</feature>
<feature type="transmembrane region" description="Helical" evidence="3">
    <location>
        <begin position="61"/>
        <end position="81"/>
    </location>
</feature>
<gene>
    <name evidence="5" type="ORF">MW290_05845</name>
</gene>
<reference evidence="5" key="1">
    <citation type="submission" date="2022-05" db="EMBL/GenBank/DDBJ databases">
        <title>An RpoN-dependent PEP-CTERM gene is involved in floc formation of an Aquincola tertiaricarbonis strain.</title>
        <authorList>
            <person name="Qiu D."/>
            <person name="Xia M."/>
        </authorList>
    </citation>
    <scope>NUCLEOTIDE SEQUENCE</scope>
    <source>
        <strain evidence="5">RN12</strain>
    </source>
</reference>
<dbReference type="InterPro" id="IPR029787">
    <property type="entry name" value="Nucleotide_cyclase"/>
</dbReference>
<dbReference type="SUPFAM" id="SSF55073">
    <property type="entry name" value="Nucleotide cyclase"/>
    <property type="match status" value="1"/>
</dbReference>
<dbReference type="Pfam" id="PF00990">
    <property type="entry name" value="GGDEF"/>
    <property type="match status" value="1"/>
</dbReference>
<dbReference type="PANTHER" id="PTHR45138:SF24">
    <property type="entry name" value="DIGUANYLATE CYCLASE DGCC-RELATED"/>
    <property type="match status" value="1"/>
</dbReference>
<dbReference type="InterPro" id="IPR043128">
    <property type="entry name" value="Rev_trsase/Diguanyl_cyclase"/>
</dbReference>
<feature type="domain" description="GGDEF" evidence="4">
    <location>
        <begin position="251"/>
        <end position="386"/>
    </location>
</feature>
<dbReference type="EMBL" id="CP097635">
    <property type="protein sequence ID" value="URI08101.1"/>
    <property type="molecule type" value="Genomic_DNA"/>
</dbReference>
<dbReference type="Gene3D" id="3.30.70.270">
    <property type="match status" value="1"/>
</dbReference>
<feature type="transmembrane region" description="Helical" evidence="3">
    <location>
        <begin position="37"/>
        <end position="55"/>
    </location>
</feature>
<dbReference type="SMART" id="SM00267">
    <property type="entry name" value="GGDEF"/>
    <property type="match status" value="1"/>
</dbReference>
<protein>
    <recommendedName>
        <fullName evidence="1">diguanylate cyclase</fullName>
        <ecNumber evidence="1">2.7.7.65</ecNumber>
    </recommendedName>
</protein>
<feature type="compositionally biased region" description="Polar residues" evidence="2">
    <location>
        <begin position="1"/>
        <end position="11"/>
    </location>
</feature>
<evidence type="ECO:0000256" key="2">
    <source>
        <dbReference type="SAM" id="MobiDB-lite"/>
    </source>
</evidence>
<proteinExistence type="predicted"/>
<dbReference type="PANTHER" id="PTHR45138">
    <property type="entry name" value="REGULATORY COMPONENTS OF SENSORY TRANSDUCTION SYSTEM"/>
    <property type="match status" value="1"/>
</dbReference>
<dbReference type="RefSeq" id="WP_250196323.1">
    <property type="nucleotide sequence ID" value="NZ_CP097635.1"/>
</dbReference>
<dbReference type="InterPro" id="IPR050469">
    <property type="entry name" value="Diguanylate_Cyclase"/>
</dbReference>
<feature type="transmembrane region" description="Helical" evidence="3">
    <location>
        <begin position="126"/>
        <end position="145"/>
    </location>
</feature>
<feature type="transmembrane region" description="Helical" evidence="3">
    <location>
        <begin position="101"/>
        <end position="120"/>
    </location>
</feature>
<sequence>MKNNDVPSTATLPEAGPPTTREHFAQWRQAQDIRQRTRLGGFFYLVAWCLCWGFASRPGMHWAAGLMVTALFALLLLLRLLHRLPRQADVDVLRRWALVHWNLLLATALSWGLASSWVLATPDFGNARLVAVVSTVAFATAMVFTFAMNRPLALLGVAFLSLPGIAALAWHDAQALPVVLTLVGHLAFLVLALRRGHAEYHAHTAMAFELLDQRERFRALSRTDGLTQLGNRLHFNQVLPEMAHQAQRSGQPLSLAMFDIDWFKRINDTHGHAAGDACLIAFSGWLRTAFAGPGDVLVRLGGEEFGVLMPGTTAAEAWQRAEAFRHQVSLTPVAWRDRHIAVTTSGGVGTYGVAIDGEPEHLVQRVDRALYTAKARGRNQVTQALGDALPPQSDLPFWAS</sequence>
<keyword evidence="3" id="KW-0812">Transmembrane</keyword>
<evidence type="ECO:0000256" key="3">
    <source>
        <dbReference type="SAM" id="Phobius"/>
    </source>
</evidence>
<dbReference type="InterPro" id="IPR000160">
    <property type="entry name" value="GGDEF_dom"/>
</dbReference>
<keyword evidence="6" id="KW-1185">Reference proteome</keyword>
<dbReference type="EC" id="2.7.7.65" evidence="1"/>
<accession>A0ABY4S3T1</accession>
<organism evidence="5 6">
    <name type="scientific">Aquincola tertiaricarbonis</name>
    <dbReference type="NCBI Taxonomy" id="391953"/>
    <lineage>
        <taxon>Bacteria</taxon>
        <taxon>Pseudomonadati</taxon>
        <taxon>Pseudomonadota</taxon>
        <taxon>Betaproteobacteria</taxon>
        <taxon>Burkholderiales</taxon>
        <taxon>Sphaerotilaceae</taxon>
        <taxon>Aquincola</taxon>
    </lineage>
</organism>
<evidence type="ECO:0000313" key="5">
    <source>
        <dbReference type="EMBL" id="URI08101.1"/>
    </source>
</evidence>